<sequence length="98" mass="11233">MITLKQHIKIAEVANQQDAFIMDGDLIVDILWKQSNPADIDNIIKYILDALKGICYNDDKSIIKLTISKEHCANNQLTITKKANLYLNLSKKWYLKPS</sequence>
<proteinExistence type="predicted"/>
<reference evidence="1 2" key="1">
    <citation type="submission" date="2019-09" db="EMBL/GenBank/DDBJ databases">
        <title>Draft genome sequences of 48 bacterial type strains from the CCUG.</title>
        <authorList>
            <person name="Tunovic T."/>
            <person name="Pineiro-Iglesias B."/>
            <person name="Unosson C."/>
            <person name="Inganas E."/>
            <person name="Ohlen M."/>
            <person name="Cardew S."/>
            <person name="Jensie-Markopoulos S."/>
            <person name="Salva-Serra F."/>
            <person name="Jaen-Luchoro D."/>
            <person name="Karlsson R."/>
            <person name="Svensson-Stadler L."/>
            <person name="Chun J."/>
            <person name="Moore E."/>
        </authorList>
    </citation>
    <scope>NUCLEOTIDE SEQUENCE [LARGE SCALE GENOMIC DNA]</scope>
    <source>
        <strain evidence="1 2">CCUG 34538</strain>
    </source>
</reference>
<dbReference type="InterPro" id="IPR008822">
    <property type="entry name" value="Endonuclease_RusA-like"/>
</dbReference>
<dbReference type="GO" id="GO:0000287">
    <property type="term" value="F:magnesium ion binding"/>
    <property type="evidence" value="ECO:0007669"/>
    <property type="project" value="InterPro"/>
</dbReference>
<dbReference type="EMBL" id="VZON01000008">
    <property type="protein sequence ID" value="KAB0611619.1"/>
    <property type="molecule type" value="Genomic_DNA"/>
</dbReference>
<protein>
    <submittedName>
        <fullName evidence="1">RusA family crossover junction endodeoxyribonuclease</fullName>
    </submittedName>
</protein>
<dbReference type="GeneID" id="56510194"/>
<organism evidence="1 2">
    <name type="scientific">Campylobacter hyointestinalis subsp. lawsonii</name>
    <dbReference type="NCBI Taxonomy" id="91353"/>
    <lineage>
        <taxon>Bacteria</taxon>
        <taxon>Pseudomonadati</taxon>
        <taxon>Campylobacterota</taxon>
        <taxon>Epsilonproteobacteria</taxon>
        <taxon>Campylobacterales</taxon>
        <taxon>Campylobacteraceae</taxon>
        <taxon>Campylobacter</taxon>
    </lineage>
</organism>
<name>A0AAV6EDB0_CAMHY</name>
<dbReference type="InterPro" id="IPR036614">
    <property type="entry name" value="RusA-like_sf"/>
</dbReference>
<evidence type="ECO:0000313" key="1">
    <source>
        <dbReference type="EMBL" id="KAB0611619.1"/>
    </source>
</evidence>
<accession>A0AAV6EDB0</accession>
<comment type="caution">
    <text evidence="1">The sequence shown here is derived from an EMBL/GenBank/DDBJ whole genome shotgun (WGS) entry which is preliminary data.</text>
</comment>
<evidence type="ECO:0000313" key="2">
    <source>
        <dbReference type="Proteomes" id="UP000423641"/>
    </source>
</evidence>
<gene>
    <name evidence="1" type="ORF">F7P66_08355</name>
</gene>
<dbReference type="Pfam" id="PF05866">
    <property type="entry name" value="RusA"/>
    <property type="match status" value="1"/>
</dbReference>
<dbReference type="SUPFAM" id="SSF103084">
    <property type="entry name" value="Holliday junction resolvase RusA"/>
    <property type="match status" value="1"/>
</dbReference>
<dbReference type="Gene3D" id="3.30.1330.70">
    <property type="entry name" value="Holliday junction resolvase RusA"/>
    <property type="match status" value="1"/>
</dbReference>
<dbReference type="Proteomes" id="UP000423641">
    <property type="component" value="Unassembled WGS sequence"/>
</dbReference>
<dbReference type="GO" id="GO:0006281">
    <property type="term" value="P:DNA repair"/>
    <property type="evidence" value="ECO:0007669"/>
    <property type="project" value="InterPro"/>
</dbReference>
<dbReference type="RefSeq" id="WP_112000561.1">
    <property type="nucleotide sequence ID" value="NZ_CP053828.1"/>
</dbReference>
<dbReference type="AlphaFoldDB" id="A0AAV6EDB0"/>
<dbReference type="GO" id="GO:0006310">
    <property type="term" value="P:DNA recombination"/>
    <property type="evidence" value="ECO:0007669"/>
    <property type="project" value="InterPro"/>
</dbReference>